<reference evidence="2" key="1">
    <citation type="submission" date="2023-07" db="EMBL/GenBank/DDBJ databases">
        <title>Black Yeasts Isolated from many extreme environments.</title>
        <authorList>
            <person name="Coleine C."/>
            <person name="Stajich J.E."/>
            <person name="Selbmann L."/>
        </authorList>
    </citation>
    <scope>NUCLEOTIDE SEQUENCE</scope>
    <source>
        <strain evidence="2">CCFEE 5485</strain>
    </source>
</reference>
<comment type="caution">
    <text evidence="2">The sequence shown here is derived from an EMBL/GenBank/DDBJ whole genome shotgun (WGS) entry which is preliminary data.</text>
</comment>
<evidence type="ECO:0000313" key="2">
    <source>
        <dbReference type="EMBL" id="KAK3672235.1"/>
    </source>
</evidence>
<dbReference type="EMBL" id="JAUTXT010000035">
    <property type="protein sequence ID" value="KAK3672235.1"/>
    <property type="molecule type" value="Genomic_DNA"/>
</dbReference>
<accession>A0AAE0TR17</accession>
<feature type="compositionally biased region" description="Basic and acidic residues" evidence="1">
    <location>
        <begin position="114"/>
        <end position="126"/>
    </location>
</feature>
<feature type="compositionally biased region" description="Basic residues" evidence="1">
    <location>
        <begin position="93"/>
        <end position="105"/>
    </location>
</feature>
<evidence type="ECO:0000256" key="1">
    <source>
        <dbReference type="SAM" id="MobiDB-lite"/>
    </source>
</evidence>
<keyword evidence="3" id="KW-1185">Reference proteome</keyword>
<evidence type="ECO:0000313" key="3">
    <source>
        <dbReference type="Proteomes" id="UP001274830"/>
    </source>
</evidence>
<protein>
    <submittedName>
        <fullName evidence="2">Uncharacterized protein</fullName>
    </submittedName>
</protein>
<feature type="region of interest" description="Disordered" evidence="1">
    <location>
        <begin position="46"/>
        <end position="139"/>
    </location>
</feature>
<name>A0AAE0TR17_9PEZI</name>
<dbReference type="Proteomes" id="UP001274830">
    <property type="component" value="Unassembled WGS sequence"/>
</dbReference>
<gene>
    <name evidence="2" type="ORF">LTR78_007988</name>
</gene>
<dbReference type="AlphaFoldDB" id="A0AAE0TR17"/>
<organism evidence="2 3">
    <name type="scientific">Recurvomyces mirabilis</name>
    <dbReference type="NCBI Taxonomy" id="574656"/>
    <lineage>
        <taxon>Eukaryota</taxon>
        <taxon>Fungi</taxon>
        <taxon>Dikarya</taxon>
        <taxon>Ascomycota</taxon>
        <taxon>Pezizomycotina</taxon>
        <taxon>Dothideomycetes</taxon>
        <taxon>Dothideomycetidae</taxon>
        <taxon>Mycosphaerellales</taxon>
        <taxon>Teratosphaeriaceae</taxon>
        <taxon>Recurvomyces</taxon>
    </lineage>
</organism>
<sequence length="139" mass="15217">MATPWTEAEKLGLLFQIIEKAGTIPWSELTLPEGRTQKACSVMVDKEKQKVKKARLAKENGEEPEADATPKPKKRAGGKKDAEGDEEEDGSPKKKVKTPRKKKTAVKAGNDQVTDEKESGASEEGLRSPVKGEPVEEDF</sequence>
<proteinExistence type="predicted"/>